<sequence length="162" mass="19275">MDEELRSLTHLEKSLFHEGRIVTPSFIFENNMLPFFQVVGLEPFLTFNEPICPRFVVEFYHSLKVKRNEEQCPYIEFKLGQFTFKLTSSKLSRIFQTPYALETFYTSRWSLNSLDDHPNRNFFGPEHDLIKKNITTPRTNQTQLLRDSNKFYLDDIRPDLKG</sequence>
<keyword evidence="2" id="KW-1185">Reference proteome</keyword>
<reference evidence="1" key="2">
    <citation type="submission" date="2022-01" db="EMBL/GenBank/DDBJ databases">
        <authorList>
            <person name="Yamashiro T."/>
            <person name="Shiraishi A."/>
            <person name="Satake H."/>
            <person name="Nakayama K."/>
        </authorList>
    </citation>
    <scope>NUCLEOTIDE SEQUENCE</scope>
</reference>
<comment type="caution">
    <text evidence="1">The sequence shown here is derived from an EMBL/GenBank/DDBJ whole genome shotgun (WGS) entry which is preliminary data.</text>
</comment>
<organism evidence="1 2">
    <name type="scientific">Tanacetum coccineum</name>
    <dbReference type="NCBI Taxonomy" id="301880"/>
    <lineage>
        <taxon>Eukaryota</taxon>
        <taxon>Viridiplantae</taxon>
        <taxon>Streptophyta</taxon>
        <taxon>Embryophyta</taxon>
        <taxon>Tracheophyta</taxon>
        <taxon>Spermatophyta</taxon>
        <taxon>Magnoliopsida</taxon>
        <taxon>eudicotyledons</taxon>
        <taxon>Gunneridae</taxon>
        <taxon>Pentapetalae</taxon>
        <taxon>asterids</taxon>
        <taxon>campanulids</taxon>
        <taxon>Asterales</taxon>
        <taxon>Asteraceae</taxon>
        <taxon>Asteroideae</taxon>
        <taxon>Anthemideae</taxon>
        <taxon>Anthemidinae</taxon>
        <taxon>Tanacetum</taxon>
    </lineage>
</organism>
<name>A0ABQ5J1K0_9ASTR</name>
<evidence type="ECO:0000313" key="1">
    <source>
        <dbReference type="EMBL" id="GJU06386.1"/>
    </source>
</evidence>
<dbReference type="Proteomes" id="UP001151760">
    <property type="component" value="Unassembled WGS sequence"/>
</dbReference>
<dbReference type="EMBL" id="BQNB010021437">
    <property type="protein sequence ID" value="GJU06386.1"/>
    <property type="molecule type" value="Genomic_DNA"/>
</dbReference>
<proteinExistence type="predicted"/>
<accession>A0ABQ5J1K0</accession>
<reference evidence="1" key="1">
    <citation type="journal article" date="2022" name="Int. J. Mol. Sci.">
        <title>Draft Genome of Tanacetum Coccineum: Genomic Comparison of Closely Related Tanacetum-Family Plants.</title>
        <authorList>
            <person name="Yamashiro T."/>
            <person name="Shiraishi A."/>
            <person name="Nakayama K."/>
            <person name="Satake H."/>
        </authorList>
    </citation>
    <scope>NUCLEOTIDE SEQUENCE</scope>
</reference>
<evidence type="ECO:0000313" key="2">
    <source>
        <dbReference type="Proteomes" id="UP001151760"/>
    </source>
</evidence>
<protein>
    <submittedName>
        <fullName evidence="1">Uncharacterized protein</fullName>
    </submittedName>
</protein>
<gene>
    <name evidence="1" type="ORF">Tco_1122816</name>
</gene>